<evidence type="ECO:0000256" key="2">
    <source>
        <dbReference type="ARBA" id="ARBA00022448"/>
    </source>
</evidence>
<evidence type="ECO:0000256" key="6">
    <source>
        <dbReference type="ARBA" id="ARBA00023136"/>
    </source>
</evidence>
<organism evidence="10 11">
    <name type="scientific">Ornithinimicrobium cryptoxanthini</name>
    <dbReference type="NCBI Taxonomy" id="2934161"/>
    <lineage>
        <taxon>Bacteria</taxon>
        <taxon>Bacillati</taxon>
        <taxon>Actinomycetota</taxon>
        <taxon>Actinomycetes</taxon>
        <taxon>Micrococcales</taxon>
        <taxon>Ornithinimicrobiaceae</taxon>
        <taxon>Ornithinimicrobium</taxon>
    </lineage>
</organism>
<protein>
    <submittedName>
        <fullName evidence="10">Amino acid ABC transporter permease</fullName>
    </submittedName>
</protein>
<comment type="similarity">
    <text evidence="7">Belongs to the binding-protein-dependent transport system permease family.</text>
</comment>
<feature type="transmembrane region" description="Helical" evidence="7">
    <location>
        <begin position="186"/>
        <end position="208"/>
    </location>
</feature>
<dbReference type="InterPro" id="IPR000515">
    <property type="entry name" value="MetI-like"/>
</dbReference>
<keyword evidence="4 7" id="KW-0812">Transmembrane</keyword>
<dbReference type="InterPro" id="IPR010065">
    <property type="entry name" value="AA_ABC_transptr_permease_3TM"/>
</dbReference>
<keyword evidence="5 7" id="KW-1133">Transmembrane helix</keyword>
<feature type="region of interest" description="Disordered" evidence="8">
    <location>
        <begin position="215"/>
        <end position="250"/>
    </location>
</feature>
<evidence type="ECO:0000313" key="10">
    <source>
        <dbReference type="EMBL" id="USQ77077.1"/>
    </source>
</evidence>
<keyword evidence="3" id="KW-1003">Cell membrane</keyword>
<reference evidence="10" key="1">
    <citation type="submission" date="2022-06" db="EMBL/GenBank/DDBJ databases">
        <title>Ornithinimicrobium JY.X270.</title>
        <authorList>
            <person name="Huang Y."/>
        </authorList>
    </citation>
    <scope>NUCLEOTIDE SEQUENCE</scope>
    <source>
        <strain evidence="10">JY.X270</strain>
    </source>
</reference>
<evidence type="ECO:0000259" key="9">
    <source>
        <dbReference type="PROSITE" id="PS50928"/>
    </source>
</evidence>
<keyword evidence="2 7" id="KW-0813">Transport</keyword>
<feature type="domain" description="ABC transmembrane type-1" evidence="9">
    <location>
        <begin position="18"/>
        <end position="205"/>
    </location>
</feature>
<dbReference type="Proteomes" id="UP001056535">
    <property type="component" value="Chromosome"/>
</dbReference>
<evidence type="ECO:0000256" key="3">
    <source>
        <dbReference type="ARBA" id="ARBA00022475"/>
    </source>
</evidence>
<gene>
    <name evidence="10" type="ORF">NF557_03930</name>
</gene>
<evidence type="ECO:0000256" key="7">
    <source>
        <dbReference type="RuleBase" id="RU363032"/>
    </source>
</evidence>
<evidence type="ECO:0000256" key="5">
    <source>
        <dbReference type="ARBA" id="ARBA00022989"/>
    </source>
</evidence>
<feature type="transmembrane region" description="Helical" evidence="7">
    <location>
        <begin position="20"/>
        <end position="44"/>
    </location>
</feature>
<keyword evidence="11" id="KW-1185">Reference proteome</keyword>
<evidence type="ECO:0000256" key="4">
    <source>
        <dbReference type="ARBA" id="ARBA00022692"/>
    </source>
</evidence>
<dbReference type="PROSITE" id="PS50928">
    <property type="entry name" value="ABC_TM1"/>
    <property type="match status" value="1"/>
</dbReference>
<evidence type="ECO:0000313" key="11">
    <source>
        <dbReference type="Proteomes" id="UP001056535"/>
    </source>
</evidence>
<evidence type="ECO:0000256" key="8">
    <source>
        <dbReference type="SAM" id="MobiDB-lite"/>
    </source>
</evidence>
<dbReference type="PANTHER" id="PTHR30614:SF46">
    <property type="entry name" value="ABC TRANSPORTER MEMBRANE SPANNING PERMEASE-GLUTAMINE TRANSPORT"/>
    <property type="match status" value="1"/>
</dbReference>
<keyword evidence="6 7" id="KW-0472">Membrane</keyword>
<name>A0ABY4YJW5_9MICO</name>
<feature type="transmembrane region" description="Helical" evidence="7">
    <location>
        <begin position="56"/>
        <end position="77"/>
    </location>
</feature>
<dbReference type="Pfam" id="PF00528">
    <property type="entry name" value="BPD_transp_1"/>
    <property type="match status" value="1"/>
</dbReference>
<dbReference type="NCBIfam" id="TIGR01726">
    <property type="entry name" value="HEQRo_perm_3TM"/>
    <property type="match status" value="1"/>
</dbReference>
<evidence type="ECO:0000256" key="1">
    <source>
        <dbReference type="ARBA" id="ARBA00004651"/>
    </source>
</evidence>
<dbReference type="SUPFAM" id="SSF161098">
    <property type="entry name" value="MetI-like"/>
    <property type="match status" value="1"/>
</dbReference>
<proteinExistence type="inferred from homology"/>
<dbReference type="InterPro" id="IPR035906">
    <property type="entry name" value="MetI-like_sf"/>
</dbReference>
<dbReference type="EMBL" id="CP099490">
    <property type="protein sequence ID" value="USQ77077.1"/>
    <property type="molecule type" value="Genomic_DNA"/>
</dbReference>
<dbReference type="Gene3D" id="1.10.3720.10">
    <property type="entry name" value="MetI-like"/>
    <property type="match status" value="1"/>
</dbReference>
<dbReference type="PANTHER" id="PTHR30614">
    <property type="entry name" value="MEMBRANE COMPONENT OF AMINO ACID ABC TRANSPORTER"/>
    <property type="match status" value="1"/>
</dbReference>
<dbReference type="CDD" id="cd06261">
    <property type="entry name" value="TM_PBP2"/>
    <property type="match status" value="1"/>
</dbReference>
<sequence length="250" mass="27524">MSFFEMLVDYAPLFIEASWVTLRLTAVALAIALVLGAVIAWMAMSRFRPLRWLATAYIGVIRGTPLIAQIFVLYFGISEIAKMPAFWAGALALAAHNSAYIAEIFRSGFQAVPKGLVEASRSLGMSRRSTLRRIQAPLALRTTLPVLGNQFIIAVKDSSLVSFIGMTELFQTSRNLQAQNYAPLEMYLMVSIYYLIIVLALTFVVHRLERSLNKHRRPVEPSSSAGDGDGSGPSLPAWVKGRRAERGATS</sequence>
<dbReference type="InterPro" id="IPR043429">
    <property type="entry name" value="ArtM/GltK/GlnP/TcyL/YhdX-like"/>
</dbReference>
<dbReference type="RefSeq" id="WP_252621803.1">
    <property type="nucleotide sequence ID" value="NZ_CP099490.1"/>
</dbReference>
<accession>A0ABY4YJW5</accession>
<comment type="subcellular location">
    <subcellularLocation>
        <location evidence="1 7">Cell membrane</location>
        <topology evidence="1 7">Multi-pass membrane protein</topology>
    </subcellularLocation>
</comment>